<dbReference type="EMBL" id="QFOI01000688">
    <property type="protein sequence ID" value="PZP39183.1"/>
    <property type="molecule type" value="Genomic_DNA"/>
</dbReference>
<evidence type="ECO:0000259" key="1">
    <source>
        <dbReference type="Pfam" id="PF20247"/>
    </source>
</evidence>
<dbReference type="AlphaFoldDB" id="A0A2W5E8X4"/>
<evidence type="ECO:0000313" key="3">
    <source>
        <dbReference type="Proteomes" id="UP000249645"/>
    </source>
</evidence>
<gene>
    <name evidence="2" type="ORF">DI598_20145</name>
</gene>
<dbReference type="Pfam" id="PF20247">
    <property type="entry name" value="DUF6602"/>
    <property type="match status" value="1"/>
</dbReference>
<accession>A0A2W5E8X4</accession>
<reference evidence="2 3" key="1">
    <citation type="submission" date="2017-11" db="EMBL/GenBank/DDBJ databases">
        <title>Infants hospitalized years apart are colonized by the same room-sourced microbial strains.</title>
        <authorList>
            <person name="Brooks B."/>
            <person name="Olm M.R."/>
            <person name="Firek B.A."/>
            <person name="Baker R."/>
            <person name="Thomas B.C."/>
            <person name="Morowitz M.J."/>
            <person name="Banfield J.F."/>
        </authorList>
    </citation>
    <scope>NUCLEOTIDE SEQUENCE [LARGE SCALE GENOMIC DNA]</scope>
    <source>
        <strain evidence="2">S2_009_000_R2_76</strain>
    </source>
</reference>
<comment type="caution">
    <text evidence="2">The sequence shown here is derived from an EMBL/GenBank/DDBJ whole genome shotgun (WGS) entry which is preliminary data.</text>
</comment>
<name>A0A2W5E8X4_9SPHI</name>
<protein>
    <recommendedName>
        <fullName evidence="1">DUF6602 domain-containing protein</fullName>
    </recommendedName>
</protein>
<proteinExistence type="predicted"/>
<organism evidence="2 3">
    <name type="scientific">Pseudopedobacter saltans</name>
    <dbReference type="NCBI Taxonomy" id="151895"/>
    <lineage>
        <taxon>Bacteria</taxon>
        <taxon>Pseudomonadati</taxon>
        <taxon>Bacteroidota</taxon>
        <taxon>Sphingobacteriia</taxon>
        <taxon>Sphingobacteriales</taxon>
        <taxon>Sphingobacteriaceae</taxon>
        <taxon>Pseudopedobacter</taxon>
    </lineage>
</organism>
<dbReference type="InterPro" id="IPR046537">
    <property type="entry name" value="DUF6602"/>
</dbReference>
<dbReference type="CDD" id="cd21173">
    <property type="entry name" value="NucC-like"/>
    <property type="match status" value="1"/>
</dbReference>
<evidence type="ECO:0000313" key="2">
    <source>
        <dbReference type="EMBL" id="PZP39183.1"/>
    </source>
</evidence>
<feature type="domain" description="DUF6602" evidence="1">
    <location>
        <begin position="34"/>
        <end position="120"/>
    </location>
</feature>
<dbReference type="Proteomes" id="UP000249645">
    <property type="component" value="Unassembled WGS sequence"/>
</dbReference>
<sequence length="244" mass="28168">MSEKVDKEFRKLSIDSFFNFEADGIDIALKQVKIIHNSGDIPSSGNQFEIAIRSFFRNKLPDKYYVSNGHIIDSDLNTSPQLDLVIADNFKTPILYKTYDSTEYLTYESVYSFAEIKASWLPKYMTDFVTTKERMDKFLQRVDISPNFIDAGGKGIHLSIPTTIYGYKNPLFAFMLIGDSSKFSFEHIKELYDNTNWKFLPNVLCLYDKGLIININTKSLEEGIFKVNLYPEFLQDASGENEWI</sequence>